<keyword evidence="2" id="KW-0732">Signal</keyword>
<keyword evidence="5" id="KW-1185">Reference proteome</keyword>
<dbReference type="InterPro" id="IPR035940">
    <property type="entry name" value="CAP_sf"/>
</dbReference>
<accession>A0A5B8U770</accession>
<name>A0A5B8U770_9ACTN</name>
<dbReference type="PANTHER" id="PTHR31157:SF1">
    <property type="entry name" value="SCP DOMAIN-CONTAINING PROTEIN"/>
    <property type="match status" value="1"/>
</dbReference>
<dbReference type="Pfam" id="PF00188">
    <property type="entry name" value="CAP"/>
    <property type="match status" value="1"/>
</dbReference>
<dbReference type="OrthoDB" id="68195at2"/>
<dbReference type="Proteomes" id="UP000321805">
    <property type="component" value="Chromosome"/>
</dbReference>
<proteinExistence type="predicted"/>
<evidence type="ECO:0000313" key="5">
    <source>
        <dbReference type="Proteomes" id="UP000321805"/>
    </source>
</evidence>
<dbReference type="InterPro" id="IPR014044">
    <property type="entry name" value="CAP_dom"/>
</dbReference>
<dbReference type="Gene3D" id="3.40.33.10">
    <property type="entry name" value="CAP"/>
    <property type="match status" value="1"/>
</dbReference>
<dbReference type="KEGG" id="bsol:FSW04_15570"/>
<protein>
    <submittedName>
        <fullName evidence="4">CAP domain-containing protein</fullName>
    </submittedName>
</protein>
<evidence type="ECO:0000313" key="4">
    <source>
        <dbReference type="EMBL" id="QEC48850.1"/>
    </source>
</evidence>
<dbReference type="AlphaFoldDB" id="A0A5B8U770"/>
<evidence type="ECO:0000256" key="1">
    <source>
        <dbReference type="SAM" id="MobiDB-lite"/>
    </source>
</evidence>
<feature type="chain" id="PRO_5022917500" evidence="2">
    <location>
        <begin position="49"/>
        <end position="206"/>
    </location>
</feature>
<feature type="signal peptide" evidence="2">
    <location>
        <begin position="1"/>
        <end position="48"/>
    </location>
</feature>
<sequence length="206" mass="21643">MMEDSRPMGGASQAPAVPGRRRTTTRRACGLALSLLLAAAAFSSPAAAAEASCPHAAARAASLTTGTARRTLLCLVNRVRRSHGLPRVRAERHLRRAATGHSDDMARRHYFAHDRAGGPPLASRVQATGYLDGVHAWFLGEALAWGSGTAAEPGQIMTALLNSPPHRAILLDPTYRDLGIGLTHAAPDGAGPDAMMVTLDFGRLQG</sequence>
<dbReference type="EMBL" id="CP042430">
    <property type="protein sequence ID" value="QEC48850.1"/>
    <property type="molecule type" value="Genomic_DNA"/>
</dbReference>
<evidence type="ECO:0000256" key="2">
    <source>
        <dbReference type="SAM" id="SignalP"/>
    </source>
</evidence>
<dbReference type="SUPFAM" id="SSF55797">
    <property type="entry name" value="PR-1-like"/>
    <property type="match status" value="1"/>
</dbReference>
<dbReference type="CDD" id="cd05379">
    <property type="entry name" value="CAP_bacterial"/>
    <property type="match status" value="1"/>
</dbReference>
<organism evidence="4 5">
    <name type="scientific">Baekduia soli</name>
    <dbReference type="NCBI Taxonomy" id="496014"/>
    <lineage>
        <taxon>Bacteria</taxon>
        <taxon>Bacillati</taxon>
        <taxon>Actinomycetota</taxon>
        <taxon>Thermoleophilia</taxon>
        <taxon>Solirubrobacterales</taxon>
        <taxon>Baekduiaceae</taxon>
        <taxon>Baekduia</taxon>
    </lineage>
</organism>
<feature type="domain" description="SCP" evidence="3">
    <location>
        <begin position="75"/>
        <end position="186"/>
    </location>
</feature>
<feature type="region of interest" description="Disordered" evidence="1">
    <location>
        <begin position="1"/>
        <end position="23"/>
    </location>
</feature>
<reference evidence="4 5" key="1">
    <citation type="journal article" date="2018" name="J. Microbiol.">
        <title>Baekduia soli gen. nov., sp. nov., a novel bacterium isolated from the soil of Baekdu Mountain and proposal of a novel family name, Baekduiaceae fam. nov.</title>
        <authorList>
            <person name="An D.S."/>
            <person name="Siddiqi M.Z."/>
            <person name="Kim K.H."/>
            <person name="Yu H.S."/>
            <person name="Im W.T."/>
        </authorList>
    </citation>
    <scope>NUCLEOTIDE SEQUENCE [LARGE SCALE GENOMIC DNA]</scope>
    <source>
        <strain evidence="4 5">BR7-21</strain>
    </source>
</reference>
<dbReference type="PANTHER" id="PTHR31157">
    <property type="entry name" value="SCP DOMAIN-CONTAINING PROTEIN"/>
    <property type="match status" value="1"/>
</dbReference>
<evidence type="ECO:0000259" key="3">
    <source>
        <dbReference type="Pfam" id="PF00188"/>
    </source>
</evidence>
<gene>
    <name evidence="4" type="ORF">FSW04_15570</name>
</gene>